<protein>
    <submittedName>
        <fullName evidence="1">Uncharacterized protein</fullName>
    </submittedName>
</protein>
<dbReference type="AlphaFoldDB" id="A0A9P5NHT8"/>
<dbReference type="Proteomes" id="UP000724874">
    <property type="component" value="Unassembled WGS sequence"/>
</dbReference>
<proteinExistence type="predicted"/>
<comment type="caution">
    <text evidence="1">The sequence shown here is derived from an EMBL/GenBank/DDBJ whole genome shotgun (WGS) entry which is preliminary data.</text>
</comment>
<accession>A0A9P5NHT8</accession>
<name>A0A9P5NHT8_GYMJU</name>
<keyword evidence="2" id="KW-1185">Reference proteome</keyword>
<evidence type="ECO:0000313" key="2">
    <source>
        <dbReference type="Proteomes" id="UP000724874"/>
    </source>
</evidence>
<sequence length="340" mass="38705">MQCQSQCRRQLFLRVLTERGDVRHMRLKLWIAPEFVPMVYILKDLVRAINSRAPNLRAIFLCGLHWSEISADVTQSLLDLLLRPSIVRLELHDMTDVPRRIISDCVSLQFLELNANFVFASAPPGTSSSESGICNYLRLAGKYRFAHGPKTHEQIRELEQLFRTASSLVSFDLNLTLPRLISSKPNFDNFVHFPSTAADLQSLYLLRDVHLELGWGDGALSLAQSFIQGMPANLASLDITFTADILWFQYPFHEIRPVNMPQQFLRTRFPGLREATVRLKLSLTTLSEPFSPLRLGVDEKQRMEDVFRAKIGSLSRAALEDSDLIHPTIVVEMRGAEDLE</sequence>
<evidence type="ECO:0000313" key="1">
    <source>
        <dbReference type="EMBL" id="KAF8889188.1"/>
    </source>
</evidence>
<organism evidence="1 2">
    <name type="scientific">Gymnopilus junonius</name>
    <name type="common">Spectacular rustgill mushroom</name>
    <name type="synonym">Gymnopilus spectabilis subsp. junonius</name>
    <dbReference type="NCBI Taxonomy" id="109634"/>
    <lineage>
        <taxon>Eukaryota</taxon>
        <taxon>Fungi</taxon>
        <taxon>Dikarya</taxon>
        <taxon>Basidiomycota</taxon>
        <taxon>Agaricomycotina</taxon>
        <taxon>Agaricomycetes</taxon>
        <taxon>Agaricomycetidae</taxon>
        <taxon>Agaricales</taxon>
        <taxon>Agaricineae</taxon>
        <taxon>Hymenogastraceae</taxon>
        <taxon>Gymnopilus</taxon>
    </lineage>
</organism>
<reference evidence="1" key="1">
    <citation type="submission" date="2020-11" db="EMBL/GenBank/DDBJ databases">
        <authorList>
            <consortium name="DOE Joint Genome Institute"/>
            <person name="Ahrendt S."/>
            <person name="Riley R."/>
            <person name="Andreopoulos W."/>
            <person name="LaButti K."/>
            <person name="Pangilinan J."/>
            <person name="Ruiz-duenas F.J."/>
            <person name="Barrasa J.M."/>
            <person name="Sanchez-Garcia M."/>
            <person name="Camarero S."/>
            <person name="Miyauchi S."/>
            <person name="Serrano A."/>
            <person name="Linde D."/>
            <person name="Babiker R."/>
            <person name="Drula E."/>
            <person name="Ayuso-Fernandez I."/>
            <person name="Pacheco R."/>
            <person name="Padilla G."/>
            <person name="Ferreira P."/>
            <person name="Barriuso J."/>
            <person name="Kellner H."/>
            <person name="Castanera R."/>
            <person name="Alfaro M."/>
            <person name="Ramirez L."/>
            <person name="Pisabarro A.G."/>
            <person name="Kuo A."/>
            <person name="Tritt A."/>
            <person name="Lipzen A."/>
            <person name="He G."/>
            <person name="Yan M."/>
            <person name="Ng V."/>
            <person name="Cullen D."/>
            <person name="Martin F."/>
            <person name="Rosso M.-N."/>
            <person name="Henrissat B."/>
            <person name="Hibbett D."/>
            <person name="Martinez A.T."/>
            <person name="Grigoriev I.V."/>
        </authorList>
    </citation>
    <scope>NUCLEOTIDE SEQUENCE</scope>
    <source>
        <strain evidence="1">AH 44721</strain>
    </source>
</reference>
<dbReference type="EMBL" id="JADNYJ010000081">
    <property type="protein sequence ID" value="KAF8889188.1"/>
    <property type="molecule type" value="Genomic_DNA"/>
</dbReference>
<gene>
    <name evidence="1" type="ORF">CPB84DRAFT_1749373</name>
</gene>